<reference evidence="1 2" key="1">
    <citation type="submission" date="2016-05" db="EMBL/GenBank/DDBJ databases">
        <title>Genome sequencing reveals origins of a unique bacterial endosymbiosis in the earliest lineages of terrestrial Fungi.</title>
        <authorList>
            <consortium name="DOE Joint Genome Institute"/>
            <person name="Uehling J."/>
            <person name="Gryganskyi A."/>
            <person name="Hameed K."/>
            <person name="Tschaplinski T."/>
            <person name="Misztal P."/>
            <person name="Wu S."/>
            <person name="Desiro A."/>
            <person name="Vande Pol N."/>
            <person name="Du Z.-Y."/>
            <person name="Zienkiewicz A."/>
            <person name="Zienkiewicz K."/>
            <person name="Morin E."/>
            <person name="Tisserant E."/>
            <person name="Splivallo R."/>
            <person name="Hainaut M."/>
            <person name="Henrissat B."/>
            <person name="Ohm R."/>
            <person name="Kuo A."/>
            <person name="Yan J."/>
            <person name="Lipzen A."/>
            <person name="Nolan M."/>
            <person name="Labutti K."/>
            <person name="Barry K."/>
            <person name="Goldstein A."/>
            <person name="Labbe J."/>
            <person name="Schadt C."/>
            <person name="Tuskan G."/>
            <person name="Grigoriev I."/>
            <person name="Martin F."/>
            <person name="Vilgalys R."/>
            <person name="Bonito G."/>
        </authorList>
    </citation>
    <scope>NUCLEOTIDE SEQUENCE [LARGE SCALE GENOMIC DNA]</scope>
    <source>
        <strain evidence="1 2">AG-77</strain>
    </source>
</reference>
<sequence length="77" mass="8839">MDVTWMSKKKVRYRNARPGHAKCRCRVCLLCSCAPVAQAMPRDEIFKEKAREGREGSKVKDMNFGTECQELHAHSNL</sequence>
<protein>
    <submittedName>
        <fullName evidence="1">Uncharacterized protein</fullName>
    </submittedName>
</protein>
<name>A0A197JG83_9FUNG</name>
<dbReference type="Proteomes" id="UP000078512">
    <property type="component" value="Unassembled WGS sequence"/>
</dbReference>
<proteinExistence type="predicted"/>
<dbReference type="EMBL" id="KV442103">
    <property type="protein sequence ID" value="OAQ24008.1"/>
    <property type="molecule type" value="Genomic_DNA"/>
</dbReference>
<evidence type="ECO:0000313" key="2">
    <source>
        <dbReference type="Proteomes" id="UP000078512"/>
    </source>
</evidence>
<gene>
    <name evidence="1" type="ORF">K457DRAFT_874125</name>
</gene>
<evidence type="ECO:0000313" key="1">
    <source>
        <dbReference type="EMBL" id="OAQ24008.1"/>
    </source>
</evidence>
<organism evidence="1 2">
    <name type="scientific">Linnemannia elongata AG-77</name>
    <dbReference type="NCBI Taxonomy" id="1314771"/>
    <lineage>
        <taxon>Eukaryota</taxon>
        <taxon>Fungi</taxon>
        <taxon>Fungi incertae sedis</taxon>
        <taxon>Mucoromycota</taxon>
        <taxon>Mortierellomycotina</taxon>
        <taxon>Mortierellomycetes</taxon>
        <taxon>Mortierellales</taxon>
        <taxon>Mortierellaceae</taxon>
        <taxon>Linnemannia</taxon>
    </lineage>
</organism>
<keyword evidence="2" id="KW-1185">Reference proteome</keyword>
<accession>A0A197JG83</accession>
<dbReference type="AlphaFoldDB" id="A0A197JG83"/>